<accession>A0A411WZ40</accession>
<evidence type="ECO:0000313" key="7">
    <source>
        <dbReference type="Proteomes" id="UP000292307"/>
    </source>
</evidence>
<sequence>MTVMEQPDLFAAESQALVRARQAFASDAAGADHRGVLGELIAHYERLMRETRRLIGRSDRAERDMQQMNRALHQLALQLQHRATHDPLTGVLNRGALIEYAGGVLRGEPAVLLVLDIDHFKGINDDFGHPAGDAVICAVVDCLKALVPAPAAIGRVGGEEFSIVWPALAPCQAAGVAQRLCDAVRALRHAGPVDRVVTASIGAGWFARGTAFEAAYGRADAALYRAKREGRDCVRLDAD</sequence>
<dbReference type="GO" id="GO:0052621">
    <property type="term" value="F:diguanylate cyclase activity"/>
    <property type="evidence" value="ECO:0007669"/>
    <property type="project" value="UniProtKB-EC"/>
</dbReference>
<dbReference type="InterPro" id="IPR050469">
    <property type="entry name" value="Diguanylate_Cyclase"/>
</dbReference>
<proteinExistence type="predicted"/>
<organism evidence="5 8">
    <name type="scientific">Pseudoduganella albidiflava</name>
    <dbReference type="NCBI Taxonomy" id="321983"/>
    <lineage>
        <taxon>Bacteria</taxon>
        <taxon>Pseudomonadati</taxon>
        <taxon>Pseudomonadota</taxon>
        <taxon>Betaproteobacteria</taxon>
        <taxon>Burkholderiales</taxon>
        <taxon>Oxalobacteraceae</taxon>
        <taxon>Telluria group</taxon>
        <taxon>Pseudoduganella</taxon>
    </lineage>
</organism>
<dbReference type="SUPFAM" id="SSF55073">
    <property type="entry name" value="Nucleotide cyclase"/>
    <property type="match status" value="1"/>
</dbReference>
<dbReference type="PANTHER" id="PTHR45138:SF9">
    <property type="entry name" value="DIGUANYLATE CYCLASE DGCM-RELATED"/>
    <property type="match status" value="1"/>
</dbReference>
<dbReference type="EC" id="2.7.7.65" evidence="1"/>
<evidence type="ECO:0000256" key="1">
    <source>
        <dbReference type="ARBA" id="ARBA00012528"/>
    </source>
</evidence>
<evidence type="ECO:0000313" key="5">
    <source>
        <dbReference type="EMBL" id="GGY38184.1"/>
    </source>
</evidence>
<dbReference type="CDD" id="cd01949">
    <property type="entry name" value="GGDEF"/>
    <property type="match status" value="1"/>
</dbReference>
<dbReference type="PANTHER" id="PTHR45138">
    <property type="entry name" value="REGULATORY COMPONENTS OF SENSORY TRANSDUCTION SYSTEM"/>
    <property type="match status" value="1"/>
</dbReference>
<keyword evidence="7" id="KW-1185">Reference proteome</keyword>
<dbReference type="NCBIfam" id="TIGR00254">
    <property type="entry name" value="GGDEF"/>
    <property type="match status" value="1"/>
</dbReference>
<dbReference type="Proteomes" id="UP000628442">
    <property type="component" value="Unassembled WGS sequence"/>
</dbReference>
<evidence type="ECO:0000256" key="3">
    <source>
        <dbReference type="SAM" id="Coils"/>
    </source>
</evidence>
<evidence type="ECO:0000259" key="4">
    <source>
        <dbReference type="PROSITE" id="PS50887"/>
    </source>
</evidence>
<reference evidence="5" key="1">
    <citation type="journal article" date="2014" name="Int. J. Syst. Evol. Microbiol.">
        <title>Complete genome sequence of Corynebacterium casei LMG S-19264T (=DSM 44701T), isolated from a smear-ripened cheese.</title>
        <authorList>
            <consortium name="US DOE Joint Genome Institute (JGI-PGF)"/>
            <person name="Walter F."/>
            <person name="Albersmeier A."/>
            <person name="Kalinowski J."/>
            <person name="Ruckert C."/>
        </authorList>
    </citation>
    <scope>NUCLEOTIDE SEQUENCE</scope>
    <source>
        <strain evidence="5">KCTC 12343</strain>
    </source>
</reference>
<comment type="catalytic activity">
    <reaction evidence="2">
        <text>2 GTP = 3',3'-c-di-GMP + 2 diphosphate</text>
        <dbReference type="Rhea" id="RHEA:24898"/>
        <dbReference type="ChEBI" id="CHEBI:33019"/>
        <dbReference type="ChEBI" id="CHEBI:37565"/>
        <dbReference type="ChEBI" id="CHEBI:58805"/>
        <dbReference type="EC" id="2.7.7.65"/>
    </reaction>
</comment>
<keyword evidence="3" id="KW-0175">Coiled coil</keyword>
<dbReference type="OrthoDB" id="9813903at2"/>
<reference evidence="6 7" key="2">
    <citation type="submission" date="2019-02" db="EMBL/GenBank/DDBJ databases">
        <title>Draft Genome Sequences of Six Type Strains of the Genus Massilia.</title>
        <authorList>
            <person name="Miess H."/>
            <person name="Frediansyhah A."/>
            <person name="Gross H."/>
        </authorList>
    </citation>
    <scope>NUCLEOTIDE SEQUENCE [LARGE SCALE GENOMIC DNA]</scope>
    <source>
        <strain evidence="6 7">DSM 17472</strain>
    </source>
</reference>
<evidence type="ECO:0000313" key="8">
    <source>
        <dbReference type="Proteomes" id="UP000628442"/>
    </source>
</evidence>
<dbReference type="InterPro" id="IPR029787">
    <property type="entry name" value="Nucleotide_cyclase"/>
</dbReference>
<feature type="domain" description="GGDEF" evidence="4">
    <location>
        <begin position="108"/>
        <end position="239"/>
    </location>
</feature>
<evidence type="ECO:0000256" key="2">
    <source>
        <dbReference type="ARBA" id="ARBA00034247"/>
    </source>
</evidence>
<name>A0A411WZ40_9BURK</name>
<protein>
    <recommendedName>
        <fullName evidence="1">diguanylate cyclase</fullName>
        <ecNumber evidence="1">2.7.7.65</ecNumber>
    </recommendedName>
</protein>
<dbReference type="SMART" id="SM00267">
    <property type="entry name" value="GGDEF"/>
    <property type="match status" value="1"/>
</dbReference>
<dbReference type="Proteomes" id="UP000292307">
    <property type="component" value="Chromosome"/>
</dbReference>
<dbReference type="InterPro" id="IPR000160">
    <property type="entry name" value="GGDEF_dom"/>
</dbReference>
<dbReference type="EMBL" id="BMWV01000004">
    <property type="protein sequence ID" value="GGY38184.1"/>
    <property type="molecule type" value="Genomic_DNA"/>
</dbReference>
<dbReference type="GO" id="GO:1902201">
    <property type="term" value="P:negative regulation of bacterial-type flagellum-dependent cell motility"/>
    <property type="evidence" value="ECO:0007669"/>
    <property type="project" value="TreeGrafter"/>
</dbReference>
<evidence type="ECO:0000313" key="6">
    <source>
        <dbReference type="EMBL" id="QBI01963.1"/>
    </source>
</evidence>
<dbReference type="PROSITE" id="PS50887">
    <property type="entry name" value="GGDEF"/>
    <property type="match status" value="1"/>
</dbReference>
<dbReference type="Gene3D" id="3.30.70.270">
    <property type="match status" value="1"/>
</dbReference>
<dbReference type="InterPro" id="IPR043128">
    <property type="entry name" value="Rev_trsase/Diguanyl_cyclase"/>
</dbReference>
<dbReference type="AlphaFoldDB" id="A0A411WZ40"/>
<reference evidence="5" key="3">
    <citation type="submission" date="2022-12" db="EMBL/GenBank/DDBJ databases">
        <authorList>
            <person name="Sun Q."/>
            <person name="Kim S."/>
        </authorList>
    </citation>
    <scope>NUCLEOTIDE SEQUENCE</scope>
    <source>
        <strain evidence="5">KCTC 12343</strain>
    </source>
</reference>
<dbReference type="GO" id="GO:0005886">
    <property type="term" value="C:plasma membrane"/>
    <property type="evidence" value="ECO:0007669"/>
    <property type="project" value="TreeGrafter"/>
</dbReference>
<gene>
    <name evidence="6" type="ORF">EYF70_14700</name>
    <name evidence="5" type="ORF">GCM10007387_20210</name>
</gene>
<dbReference type="EMBL" id="CP036401">
    <property type="protein sequence ID" value="QBI01963.1"/>
    <property type="molecule type" value="Genomic_DNA"/>
</dbReference>
<feature type="coiled-coil region" evidence="3">
    <location>
        <begin position="44"/>
        <end position="78"/>
    </location>
</feature>
<dbReference type="Pfam" id="PF00990">
    <property type="entry name" value="GGDEF"/>
    <property type="match status" value="1"/>
</dbReference>
<dbReference type="GO" id="GO:0043709">
    <property type="term" value="P:cell adhesion involved in single-species biofilm formation"/>
    <property type="evidence" value="ECO:0007669"/>
    <property type="project" value="TreeGrafter"/>
</dbReference>